<name>A0ABY6KI38_9ARAC</name>
<evidence type="ECO:0000313" key="3">
    <source>
        <dbReference type="Proteomes" id="UP001235939"/>
    </source>
</evidence>
<dbReference type="EMBL" id="CP092867">
    <property type="protein sequence ID" value="UYV68493.1"/>
    <property type="molecule type" value="Genomic_DNA"/>
</dbReference>
<accession>A0ABY6KI38</accession>
<sequence>MPLIWKGTDHFKNRGDYRRFAVFCILRVGTEIYDTVLANTVDRSMTDISFDDAIIFHDVPPDFELRMEVYSCLLQNDLSIASTPRKLKKRISSSLSRTLGRKAAAGLSGERFDLVARASLKLADSSPEPHAHDLLLENLENAHHQLPLFGYFCCRLAVRPHCLEGQRLTGPLLLVEVG</sequence>
<dbReference type="PANTHER" id="PTHR21538">
    <property type="entry name" value="ANILLIN/RHOTEKIN RTKN"/>
    <property type="match status" value="1"/>
</dbReference>
<evidence type="ECO:0000313" key="2">
    <source>
        <dbReference type="EMBL" id="UYV68493.1"/>
    </source>
</evidence>
<reference evidence="2 3" key="1">
    <citation type="submission" date="2022-01" db="EMBL/GenBank/DDBJ databases">
        <title>A chromosomal length assembly of Cordylochernes scorpioides.</title>
        <authorList>
            <person name="Zeh D."/>
            <person name="Zeh J."/>
        </authorList>
    </citation>
    <scope>NUCLEOTIDE SEQUENCE [LARGE SCALE GENOMIC DNA]</scope>
    <source>
        <strain evidence="2">IN4F17</strain>
        <tissue evidence="2">Whole Body</tissue>
    </source>
</reference>
<dbReference type="InterPro" id="IPR051364">
    <property type="entry name" value="Cytokinesis/Rho-signaling"/>
</dbReference>
<dbReference type="PANTHER" id="PTHR21538:SF24">
    <property type="entry name" value="PH DOMAIN-CONTAINING PROTEIN"/>
    <property type="match status" value="1"/>
</dbReference>
<proteinExistence type="predicted"/>
<protein>
    <submittedName>
        <fullName evidence="2">RTKN2</fullName>
    </submittedName>
</protein>
<dbReference type="InterPro" id="IPR012966">
    <property type="entry name" value="AHD"/>
</dbReference>
<dbReference type="Proteomes" id="UP001235939">
    <property type="component" value="Chromosome 05"/>
</dbReference>
<keyword evidence="3" id="KW-1185">Reference proteome</keyword>
<evidence type="ECO:0000259" key="1">
    <source>
        <dbReference type="Pfam" id="PF08174"/>
    </source>
</evidence>
<organism evidence="2 3">
    <name type="scientific">Cordylochernes scorpioides</name>
    <dbReference type="NCBI Taxonomy" id="51811"/>
    <lineage>
        <taxon>Eukaryota</taxon>
        <taxon>Metazoa</taxon>
        <taxon>Ecdysozoa</taxon>
        <taxon>Arthropoda</taxon>
        <taxon>Chelicerata</taxon>
        <taxon>Arachnida</taxon>
        <taxon>Pseudoscorpiones</taxon>
        <taxon>Cheliferoidea</taxon>
        <taxon>Chernetidae</taxon>
        <taxon>Cordylochernes</taxon>
    </lineage>
</organism>
<dbReference type="Pfam" id="PF08174">
    <property type="entry name" value="Anillin"/>
    <property type="match status" value="1"/>
</dbReference>
<gene>
    <name evidence="2" type="ORF">LAZ67_5004495</name>
</gene>
<feature type="domain" description="Anillin homology" evidence="1">
    <location>
        <begin position="1"/>
        <end position="124"/>
    </location>
</feature>